<evidence type="ECO:0000313" key="1">
    <source>
        <dbReference type="EMBL" id="KAI8675540.1"/>
    </source>
</evidence>
<gene>
    <name evidence="1" type="ORF">NCS57_00455400</name>
</gene>
<proteinExistence type="predicted"/>
<evidence type="ECO:0000313" key="2">
    <source>
        <dbReference type="Proteomes" id="UP001065298"/>
    </source>
</evidence>
<name>A0ACC0R8Y7_9HYPO</name>
<sequence>MSQNPNNNTATHGTSSKETDQPSAQGAAPNTTNGADSANVGRSRNHTRRSSPSDLIIVEASDKTPKEDPATTHRRNRRCSPSDRALIDLSDVIPEEESVMVSHEEAIVDEEWIKDFPKEDQKEADNAQGPRDADDMVHKGLVVHFLDDEGYEADDEFEVVDYLSYEEMVDLEYLDHNTVADLFMLFPLGCVAIDQLGRVQPGSQ</sequence>
<reference evidence="1" key="1">
    <citation type="submission" date="2022-06" db="EMBL/GenBank/DDBJ databases">
        <title>Fusarium solani species complex genomes reveal bases of compartmentalisation and animal pathogenesis.</title>
        <authorList>
            <person name="Tsai I.J."/>
        </authorList>
    </citation>
    <scope>NUCLEOTIDE SEQUENCE</scope>
    <source>
        <strain evidence="1">Fu6.1</strain>
    </source>
</reference>
<organism evidence="1 2">
    <name type="scientific">Fusarium keratoplasticum</name>
    <dbReference type="NCBI Taxonomy" id="1328300"/>
    <lineage>
        <taxon>Eukaryota</taxon>
        <taxon>Fungi</taxon>
        <taxon>Dikarya</taxon>
        <taxon>Ascomycota</taxon>
        <taxon>Pezizomycotina</taxon>
        <taxon>Sordariomycetes</taxon>
        <taxon>Hypocreomycetidae</taxon>
        <taxon>Hypocreales</taxon>
        <taxon>Nectriaceae</taxon>
        <taxon>Fusarium</taxon>
        <taxon>Fusarium solani species complex</taxon>
    </lineage>
</organism>
<dbReference type="EMBL" id="CM046505">
    <property type="protein sequence ID" value="KAI8675540.1"/>
    <property type="molecule type" value="Genomic_DNA"/>
</dbReference>
<keyword evidence="2" id="KW-1185">Reference proteome</keyword>
<comment type="caution">
    <text evidence="1">The sequence shown here is derived from an EMBL/GenBank/DDBJ whole genome shotgun (WGS) entry which is preliminary data.</text>
</comment>
<protein>
    <submittedName>
        <fullName evidence="1">Uncharacterized protein</fullName>
    </submittedName>
</protein>
<dbReference type="Proteomes" id="UP001065298">
    <property type="component" value="Chromosome 3"/>
</dbReference>
<accession>A0ACC0R8Y7</accession>